<dbReference type="SMART" id="SM00575">
    <property type="entry name" value="ZnF_PMZ"/>
    <property type="match status" value="1"/>
</dbReference>
<evidence type="ECO:0000313" key="7">
    <source>
        <dbReference type="EMBL" id="SPC85021.1"/>
    </source>
</evidence>
<keyword evidence="2 4" id="KW-0863">Zinc-finger</keyword>
<dbReference type="GO" id="GO:0008270">
    <property type="term" value="F:zinc ion binding"/>
    <property type="evidence" value="ECO:0007669"/>
    <property type="project" value="UniProtKB-KW"/>
</dbReference>
<gene>
    <name evidence="7" type="ORF">FSB_LOCUS12903</name>
</gene>
<evidence type="ECO:0000256" key="2">
    <source>
        <dbReference type="ARBA" id="ARBA00022771"/>
    </source>
</evidence>
<dbReference type="Pfam" id="PF03108">
    <property type="entry name" value="DBD_Tnp_Mut"/>
    <property type="match status" value="1"/>
</dbReference>
<keyword evidence="3" id="KW-0862">Zinc</keyword>
<evidence type="ECO:0000256" key="3">
    <source>
        <dbReference type="ARBA" id="ARBA00022833"/>
    </source>
</evidence>
<evidence type="ECO:0000256" key="1">
    <source>
        <dbReference type="ARBA" id="ARBA00022723"/>
    </source>
</evidence>
<dbReference type="PANTHER" id="PTHR31973">
    <property type="entry name" value="POLYPROTEIN, PUTATIVE-RELATED"/>
    <property type="match status" value="1"/>
</dbReference>
<proteinExistence type="predicted"/>
<organism evidence="7">
    <name type="scientific">Fagus sylvatica</name>
    <name type="common">Beechnut</name>
    <dbReference type="NCBI Taxonomy" id="28930"/>
    <lineage>
        <taxon>Eukaryota</taxon>
        <taxon>Viridiplantae</taxon>
        <taxon>Streptophyta</taxon>
        <taxon>Embryophyta</taxon>
        <taxon>Tracheophyta</taxon>
        <taxon>Spermatophyta</taxon>
        <taxon>Magnoliopsida</taxon>
        <taxon>eudicotyledons</taxon>
        <taxon>Gunneridae</taxon>
        <taxon>Pentapetalae</taxon>
        <taxon>rosids</taxon>
        <taxon>fabids</taxon>
        <taxon>Fagales</taxon>
        <taxon>Fagaceae</taxon>
        <taxon>Fagus</taxon>
    </lineage>
</organism>
<evidence type="ECO:0000256" key="4">
    <source>
        <dbReference type="PROSITE-ProRule" id="PRU00325"/>
    </source>
</evidence>
<keyword evidence="1" id="KW-0479">Metal-binding</keyword>
<name>A0A2N9FDQ0_FAGSY</name>
<feature type="region of interest" description="Disordered" evidence="5">
    <location>
        <begin position="152"/>
        <end position="175"/>
    </location>
</feature>
<feature type="region of interest" description="Disordered" evidence="5">
    <location>
        <begin position="768"/>
        <end position="790"/>
    </location>
</feature>
<protein>
    <recommendedName>
        <fullName evidence="6">SWIM-type domain-containing protein</fullName>
    </recommendedName>
</protein>
<sequence length="889" mass="102589">MYFTFVQMPIVRIELYHGGCFNFVPEMHYLGGQMKLYKGIDTDILGIANLDKVATNLGYRNVTCYYSKFPGDDFEEGISICSTDGDVMRMVNRMENEGHTVAQIYLEHRMDPLDSSQVDDPLLLLPEPTNDPQAQNDQTDPELTEVAVEMENSDYEEPNDSGSSENERLTDFEDSDEEGDYIDILKEAKNDKCDSKIMGEKGQSSKQVIQVEWDGECDSDYSGSEELWPPNAGSDDECNTRCLEFNEEIDMKKPINLKVGLTFQSAVVFRKALKEYCIQKGYDYTYLQNEKWRVTAECKEKCGWRIHASLTQMQDAFRIKTFKSEHNCGKHYHNRRVTSSWIASKYWEYIRDDITWTCDALKEAIRRDYNVFVSKHKCYRAKHLAIKMIHGSELEQFKKLWSYCVAIRKWQPGSTIELLTEGHKFLRLYVCLEPCKRGFLEGCRPIIGIDGCHLKGSFGGQLLCAIGKDANDNMFPIAYAVVEQELKDSWTWFLTCLLKDIGQKTLTFISDQQKGIVETLKNILPKAEHRFCVRHLYANFNKLYKGQVLKDAMWKAARACTEKEFLEHMKEIQNLEPNAHDWLKRVKAASWSKHAHNPEVKCDMLLNNLAETFNSYILEARDKPIITMLEIIRQKLMKRFHNKRDEMRQYESNICPRIKAKLEKSKDAARDYIVRIGGVKTFEVDLMYGSRFVVDLGNKSCTCRRWDLSGIPCSHAVACIYKDGKSPEEYVDPMYTKEKFMAAYEILFNPIPGEHDWPATEYDPISPPVVRTKLGRPKKARRKEEGEEMHPYKVTRKGLAVKCGKCYQWGHNARTCKALENPKRRIYSKKANKRAVDTDAAPNRRQKLNVRRKDSNGVQGNACEKQTMKSKGKEKAKKKSLACVGQVDS</sequence>
<reference evidence="7" key="1">
    <citation type="submission" date="2018-02" db="EMBL/GenBank/DDBJ databases">
        <authorList>
            <person name="Cohen D.B."/>
            <person name="Kent A.D."/>
        </authorList>
    </citation>
    <scope>NUCLEOTIDE SEQUENCE</scope>
</reference>
<dbReference type="InterPro" id="IPR018289">
    <property type="entry name" value="MULE_transposase_dom"/>
</dbReference>
<dbReference type="AlphaFoldDB" id="A0A2N9FDQ0"/>
<feature type="domain" description="SWIM-type" evidence="6">
    <location>
        <begin position="692"/>
        <end position="724"/>
    </location>
</feature>
<feature type="compositionally biased region" description="Basic residues" evidence="5">
    <location>
        <begin position="868"/>
        <end position="880"/>
    </location>
</feature>
<dbReference type="InterPro" id="IPR007527">
    <property type="entry name" value="Znf_SWIM"/>
</dbReference>
<feature type="region of interest" description="Disordered" evidence="5">
    <location>
        <begin position="116"/>
        <end position="140"/>
    </location>
</feature>
<dbReference type="PANTHER" id="PTHR31973:SF187">
    <property type="entry name" value="MUTATOR TRANSPOSASE MUDRA PROTEIN"/>
    <property type="match status" value="1"/>
</dbReference>
<dbReference type="Pfam" id="PF26130">
    <property type="entry name" value="PB1-like"/>
    <property type="match status" value="1"/>
</dbReference>
<dbReference type="InterPro" id="IPR004332">
    <property type="entry name" value="Transposase_MuDR"/>
</dbReference>
<dbReference type="InterPro" id="IPR058594">
    <property type="entry name" value="PB1-like_dom_pln"/>
</dbReference>
<dbReference type="InterPro" id="IPR006564">
    <property type="entry name" value="Znf_PMZ"/>
</dbReference>
<dbReference type="Pfam" id="PF10551">
    <property type="entry name" value="MULE"/>
    <property type="match status" value="1"/>
</dbReference>
<dbReference type="EMBL" id="OIVN01000750">
    <property type="protein sequence ID" value="SPC85021.1"/>
    <property type="molecule type" value="Genomic_DNA"/>
</dbReference>
<dbReference type="PROSITE" id="PS50966">
    <property type="entry name" value="ZF_SWIM"/>
    <property type="match status" value="1"/>
</dbReference>
<accession>A0A2N9FDQ0</accession>
<dbReference type="Pfam" id="PF04434">
    <property type="entry name" value="SWIM"/>
    <property type="match status" value="1"/>
</dbReference>
<feature type="region of interest" description="Disordered" evidence="5">
    <location>
        <begin position="831"/>
        <end position="889"/>
    </location>
</feature>
<evidence type="ECO:0000259" key="6">
    <source>
        <dbReference type="PROSITE" id="PS50966"/>
    </source>
</evidence>
<evidence type="ECO:0000256" key="5">
    <source>
        <dbReference type="SAM" id="MobiDB-lite"/>
    </source>
</evidence>